<dbReference type="EMBL" id="AEJB01000442">
    <property type="protein sequence ID" value="ELP64571.1"/>
    <property type="molecule type" value="Genomic_DNA"/>
</dbReference>
<comment type="caution">
    <text evidence="1">The sequence shown here is derived from an EMBL/GenBank/DDBJ whole genome shotgun (WGS) entry which is preliminary data.</text>
</comment>
<sequence length="55" mass="5682">MRVNSRQRSGVWGGGVPAPAAVAMPAPAPTNPVATATAPPKTARLVELEVMRMTL</sequence>
<evidence type="ECO:0000313" key="2">
    <source>
        <dbReference type="Proteomes" id="UP000010931"/>
    </source>
</evidence>
<name>L7F0S5_STRT8</name>
<accession>L7F0S5</accession>
<gene>
    <name evidence="1" type="ORF">STRTUCAR8_08747</name>
</gene>
<reference evidence="1 2" key="1">
    <citation type="journal article" date="2011" name="Plasmid">
        <title>Streptomyces turgidiscabies Car8 contains a modular pathogenicity island that shares virulence genes with other actinobacterial plant pathogens.</title>
        <authorList>
            <person name="Huguet-Tapia J.C."/>
            <person name="Badger J.H."/>
            <person name="Loria R."/>
            <person name="Pettis G.S."/>
        </authorList>
    </citation>
    <scope>NUCLEOTIDE SEQUENCE [LARGE SCALE GENOMIC DNA]</scope>
    <source>
        <strain evidence="1 2">Car8</strain>
    </source>
</reference>
<keyword evidence="2" id="KW-1185">Reference proteome</keyword>
<protein>
    <submittedName>
        <fullName evidence="1">Uncharacterized protein</fullName>
    </submittedName>
</protein>
<dbReference type="PATRIC" id="fig|698760.3.peg.6570"/>
<dbReference type="Proteomes" id="UP000010931">
    <property type="component" value="Unassembled WGS sequence"/>
</dbReference>
<dbReference type="AlphaFoldDB" id="L7F0S5"/>
<proteinExistence type="predicted"/>
<evidence type="ECO:0000313" key="1">
    <source>
        <dbReference type="EMBL" id="ELP64571.1"/>
    </source>
</evidence>
<organism evidence="1 2">
    <name type="scientific">Streptomyces turgidiscabies (strain Car8)</name>
    <dbReference type="NCBI Taxonomy" id="698760"/>
    <lineage>
        <taxon>Bacteria</taxon>
        <taxon>Bacillati</taxon>
        <taxon>Actinomycetota</taxon>
        <taxon>Actinomycetes</taxon>
        <taxon>Kitasatosporales</taxon>
        <taxon>Streptomycetaceae</taxon>
        <taxon>Streptomyces</taxon>
    </lineage>
</organism>